<evidence type="ECO:0000256" key="20">
    <source>
        <dbReference type="ARBA" id="ARBA00048607"/>
    </source>
</evidence>
<keyword evidence="29" id="KW-1185">Reference proteome</keyword>
<evidence type="ECO:0000256" key="18">
    <source>
        <dbReference type="ARBA" id="ARBA00047959"/>
    </source>
</evidence>
<evidence type="ECO:0000313" key="29">
    <source>
        <dbReference type="Proteomes" id="UP000472270"/>
    </source>
</evidence>
<dbReference type="SUPFAM" id="SSF53720">
    <property type="entry name" value="ALDH-like"/>
    <property type="match status" value="1"/>
</dbReference>
<dbReference type="InterPro" id="IPR016161">
    <property type="entry name" value="Ald_DH/histidinol_DH"/>
</dbReference>
<feature type="chain" id="PRO_5025619153" description="Aldehyde dehydrogenase family 3 member A2" evidence="26">
    <location>
        <begin position="24"/>
        <end position="84"/>
    </location>
</feature>
<comment type="catalytic activity">
    <reaction evidence="25">
        <text>hexadecanoate + NADH + 2 H(+) = hexadecanal + NAD(+) + H2O</text>
        <dbReference type="Rhea" id="RHEA:33739"/>
        <dbReference type="ChEBI" id="CHEBI:7896"/>
        <dbReference type="ChEBI" id="CHEBI:15377"/>
        <dbReference type="ChEBI" id="CHEBI:15378"/>
        <dbReference type="ChEBI" id="CHEBI:17600"/>
        <dbReference type="ChEBI" id="CHEBI:57540"/>
        <dbReference type="ChEBI" id="CHEBI:57945"/>
    </reaction>
</comment>
<dbReference type="Pfam" id="PF00171">
    <property type="entry name" value="Aldedh"/>
    <property type="match status" value="1"/>
</dbReference>
<comment type="catalytic activity">
    <reaction evidence="16">
        <text>heptanal + NAD(+) + H2O = heptanoate + NADH + 2 H(+)</text>
        <dbReference type="Rhea" id="RHEA:44108"/>
        <dbReference type="ChEBI" id="CHEBI:15377"/>
        <dbReference type="ChEBI" id="CHEBI:15378"/>
        <dbReference type="ChEBI" id="CHEBI:32362"/>
        <dbReference type="ChEBI" id="CHEBI:34787"/>
        <dbReference type="ChEBI" id="CHEBI:57540"/>
        <dbReference type="ChEBI" id="CHEBI:57945"/>
    </reaction>
</comment>
<evidence type="ECO:0000256" key="19">
    <source>
        <dbReference type="ARBA" id="ARBA00048322"/>
    </source>
</evidence>
<evidence type="ECO:0000256" key="23">
    <source>
        <dbReference type="ARBA" id="ARBA00048895"/>
    </source>
</evidence>
<comment type="catalytic activity">
    <reaction evidence="22">
        <text>(2E)-hexadecenal + NAD(+) + H2O = (E)-hexadec-2-enoate + NADH + 2 H(+)</text>
        <dbReference type="Rhea" id="RHEA:36135"/>
        <dbReference type="ChEBI" id="CHEBI:15377"/>
        <dbReference type="ChEBI" id="CHEBI:15378"/>
        <dbReference type="ChEBI" id="CHEBI:17585"/>
        <dbReference type="ChEBI" id="CHEBI:57540"/>
        <dbReference type="ChEBI" id="CHEBI:57945"/>
        <dbReference type="ChEBI" id="CHEBI:72745"/>
    </reaction>
</comment>
<evidence type="ECO:0000256" key="17">
    <source>
        <dbReference type="ARBA" id="ARBA00047920"/>
    </source>
</evidence>
<dbReference type="AlphaFoldDB" id="A0A673IXP4"/>
<protein>
    <recommendedName>
        <fullName evidence="13">Aldehyde dehydrogenase family 3 member A2</fullName>
        <ecNumber evidence="11">1.2.1.3</ecNumber>
        <ecNumber evidence="12">1.2.1.94</ecNumber>
    </recommendedName>
    <alternativeName>
        <fullName evidence="14">Fatty aldehyde dehydrogenase</fullName>
    </alternativeName>
</protein>
<evidence type="ECO:0000256" key="10">
    <source>
        <dbReference type="ARBA" id="ARBA00023136"/>
    </source>
</evidence>
<dbReference type="InterPro" id="IPR012394">
    <property type="entry name" value="Aldehyde_DH_NAD(P)"/>
</dbReference>
<evidence type="ECO:0000256" key="12">
    <source>
        <dbReference type="ARBA" id="ARBA00039117"/>
    </source>
</evidence>
<accession>A0A673IXP4</accession>
<dbReference type="GO" id="GO:0005789">
    <property type="term" value="C:endoplasmic reticulum membrane"/>
    <property type="evidence" value="ECO:0007669"/>
    <property type="project" value="UniProtKB-SubCell"/>
</dbReference>
<organism evidence="28 29">
    <name type="scientific">Sinocyclocheilus rhinocerous</name>
    <dbReference type="NCBI Taxonomy" id="307959"/>
    <lineage>
        <taxon>Eukaryota</taxon>
        <taxon>Metazoa</taxon>
        <taxon>Chordata</taxon>
        <taxon>Craniata</taxon>
        <taxon>Vertebrata</taxon>
        <taxon>Euteleostomi</taxon>
        <taxon>Actinopterygii</taxon>
        <taxon>Neopterygii</taxon>
        <taxon>Teleostei</taxon>
        <taxon>Ostariophysi</taxon>
        <taxon>Cypriniformes</taxon>
        <taxon>Cyprinidae</taxon>
        <taxon>Cyprininae</taxon>
        <taxon>Sinocyclocheilus</taxon>
    </lineage>
</organism>
<dbReference type="InterPro" id="IPR015590">
    <property type="entry name" value="Aldehyde_DH_dom"/>
</dbReference>
<keyword evidence="7" id="KW-0492">Microsome</keyword>
<dbReference type="Gene3D" id="3.40.309.10">
    <property type="entry name" value="Aldehyde Dehydrogenase, Chain A, domain 2"/>
    <property type="match status" value="1"/>
</dbReference>
<evidence type="ECO:0000256" key="1">
    <source>
        <dbReference type="ARBA" id="ARBA00004131"/>
    </source>
</evidence>
<comment type="catalytic activity">
    <reaction evidence="18">
        <text>tetradecanal + NAD(+) + H2O = tetradecanoate + NADH + 2 H(+)</text>
        <dbReference type="Rhea" id="RHEA:44172"/>
        <dbReference type="ChEBI" id="CHEBI:15377"/>
        <dbReference type="ChEBI" id="CHEBI:15378"/>
        <dbReference type="ChEBI" id="CHEBI:30807"/>
        <dbReference type="ChEBI" id="CHEBI:57540"/>
        <dbReference type="ChEBI" id="CHEBI:57945"/>
        <dbReference type="ChEBI" id="CHEBI:84067"/>
    </reaction>
</comment>
<name>A0A673IXP4_9TELE</name>
<comment type="catalytic activity">
    <reaction evidence="21">
        <text>octadecanal + NAD(+) + H2O = octadecanoate + NADH + 2 H(+)</text>
        <dbReference type="Rhea" id="RHEA:44020"/>
        <dbReference type="ChEBI" id="CHEBI:15377"/>
        <dbReference type="ChEBI" id="CHEBI:15378"/>
        <dbReference type="ChEBI" id="CHEBI:17034"/>
        <dbReference type="ChEBI" id="CHEBI:25629"/>
        <dbReference type="ChEBI" id="CHEBI:57540"/>
        <dbReference type="ChEBI" id="CHEBI:57945"/>
    </reaction>
</comment>
<evidence type="ECO:0000256" key="26">
    <source>
        <dbReference type="SAM" id="SignalP"/>
    </source>
</evidence>
<comment type="catalytic activity">
    <reaction evidence="24">
        <text>decanal + NAD(+) + H2O = decanoate + NADH + 2 H(+)</text>
        <dbReference type="Rhea" id="RHEA:44104"/>
        <dbReference type="ChEBI" id="CHEBI:15377"/>
        <dbReference type="ChEBI" id="CHEBI:15378"/>
        <dbReference type="ChEBI" id="CHEBI:27689"/>
        <dbReference type="ChEBI" id="CHEBI:31457"/>
        <dbReference type="ChEBI" id="CHEBI:57540"/>
        <dbReference type="ChEBI" id="CHEBI:57945"/>
    </reaction>
</comment>
<dbReference type="GO" id="GO:0120553">
    <property type="term" value="F:farnesal dehydrogenase (NAD+) activity"/>
    <property type="evidence" value="ECO:0007669"/>
    <property type="project" value="UniProtKB-EC"/>
</dbReference>
<dbReference type="GO" id="GO:0004028">
    <property type="term" value="F:3-chloroallyl aldehyde dehydrogenase activity"/>
    <property type="evidence" value="ECO:0007669"/>
    <property type="project" value="TreeGrafter"/>
</dbReference>
<evidence type="ECO:0000256" key="11">
    <source>
        <dbReference type="ARBA" id="ARBA00024226"/>
    </source>
</evidence>
<dbReference type="InterPro" id="IPR016163">
    <property type="entry name" value="Ald_DH_C"/>
</dbReference>
<proteinExistence type="inferred from homology"/>
<dbReference type="FunFam" id="3.40.309.10:FF:000034">
    <property type="entry name" value="Aldehyde dehydrogenase, dimeric NADP-preferring"/>
    <property type="match status" value="1"/>
</dbReference>
<keyword evidence="8" id="KW-1133">Transmembrane helix</keyword>
<keyword evidence="9" id="KW-0560">Oxidoreductase</keyword>
<dbReference type="EC" id="1.2.1.94" evidence="12"/>
<evidence type="ECO:0000256" key="3">
    <source>
        <dbReference type="ARBA" id="ARBA00009986"/>
    </source>
</evidence>
<comment type="catalytic activity">
    <reaction evidence="23">
        <text>a fatty aldehyde + NAD(+) + H2O = a fatty acid + NADH + 2 H(+)</text>
        <dbReference type="Rhea" id="RHEA:49832"/>
        <dbReference type="ChEBI" id="CHEBI:15377"/>
        <dbReference type="ChEBI" id="CHEBI:15378"/>
        <dbReference type="ChEBI" id="CHEBI:28868"/>
        <dbReference type="ChEBI" id="CHEBI:35746"/>
        <dbReference type="ChEBI" id="CHEBI:57540"/>
        <dbReference type="ChEBI" id="CHEBI:57945"/>
    </reaction>
</comment>
<dbReference type="PANTHER" id="PTHR43570">
    <property type="entry name" value="ALDEHYDE DEHYDROGENASE"/>
    <property type="match status" value="1"/>
</dbReference>
<reference evidence="28" key="2">
    <citation type="submission" date="2025-09" db="UniProtKB">
        <authorList>
            <consortium name="Ensembl"/>
        </authorList>
    </citation>
    <scope>IDENTIFICATION</scope>
</reference>
<comment type="subcellular location">
    <subcellularLocation>
        <location evidence="1">Endoplasmic reticulum membrane</location>
        <topology evidence="1">Single-pass membrane protein</topology>
        <orientation evidence="1">Cytoplasmic side</orientation>
    </subcellularLocation>
    <subcellularLocation>
        <location evidence="2">Microsome membrane</location>
    </subcellularLocation>
</comment>
<evidence type="ECO:0000256" key="24">
    <source>
        <dbReference type="ARBA" id="ARBA00048972"/>
    </source>
</evidence>
<keyword evidence="10" id="KW-0472">Membrane</keyword>
<evidence type="ECO:0000256" key="8">
    <source>
        <dbReference type="ARBA" id="ARBA00022989"/>
    </source>
</evidence>
<dbReference type="Ensembl" id="ENSSRHT00000043604.1">
    <property type="protein sequence ID" value="ENSSRHP00000042399.1"/>
    <property type="gene ID" value="ENSSRHG00000021460.1"/>
</dbReference>
<evidence type="ECO:0000256" key="4">
    <source>
        <dbReference type="ARBA" id="ARBA00022692"/>
    </source>
</evidence>
<comment type="catalytic activity">
    <reaction evidence="15">
        <text>2,6,10,14-tetramethylpentadecanal + NAD(+) + H2O = 2,6,10,14-tetramethylpentadecanoate + NADH + 2 H(+)</text>
        <dbReference type="Rhea" id="RHEA:44016"/>
        <dbReference type="ChEBI" id="CHEBI:15377"/>
        <dbReference type="ChEBI" id="CHEBI:15378"/>
        <dbReference type="ChEBI" id="CHEBI:49189"/>
        <dbReference type="ChEBI" id="CHEBI:57540"/>
        <dbReference type="ChEBI" id="CHEBI:57945"/>
        <dbReference type="ChEBI" id="CHEBI:77268"/>
    </reaction>
</comment>
<keyword evidence="26" id="KW-0732">Signal</keyword>
<dbReference type="EC" id="1.2.1.3" evidence="11"/>
<evidence type="ECO:0000256" key="21">
    <source>
        <dbReference type="ARBA" id="ARBA00048648"/>
    </source>
</evidence>
<reference evidence="28" key="1">
    <citation type="submission" date="2025-08" db="UniProtKB">
        <authorList>
            <consortium name="Ensembl"/>
        </authorList>
    </citation>
    <scope>IDENTIFICATION</scope>
</reference>
<evidence type="ECO:0000256" key="9">
    <source>
        <dbReference type="ARBA" id="ARBA00023002"/>
    </source>
</evidence>
<evidence type="ECO:0000256" key="5">
    <source>
        <dbReference type="ARBA" id="ARBA00022824"/>
    </source>
</evidence>
<evidence type="ECO:0000256" key="22">
    <source>
        <dbReference type="ARBA" id="ARBA00048826"/>
    </source>
</evidence>
<keyword evidence="6" id="KW-0276">Fatty acid metabolism</keyword>
<dbReference type="GO" id="GO:0006081">
    <property type="term" value="P:aldehyde metabolic process"/>
    <property type="evidence" value="ECO:0007669"/>
    <property type="project" value="InterPro"/>
</dbReference>
<feature type="domain" description="Aldehyde dehydrogenase" evidence="27">
    <location>
        <begin position="15"/>
        <end position="81"/>
    </location>
</feature>
<evidence type="ECO:0000256" key="7">
    <source>
        <dbReference type="ARBA" id="ARBA00022848"/>
    </source>
</evidence>
<dbReference type="PANTHER" id="PTHR43570:SF9">
    <property type="entry name" value="ALDEHYDE DEHYDROGENASE FAMILY 3 MEMBER A2"/>
    <property type="match status" value="1"/>
</dbReference>
<keyword evidence="5" id="KW-0256">Endoplasmic reticulum</keyword>
<evidence type="ECO:0000256" key="25">
    <source>
        <dbReference type="ARBA" id="ARBA00049148"/>
    </source>
</evidence>
<keyword evidence="6" id="KW-0443">Lipid metabolism</keyword>
<comment type="catalytic activity">
    <reaction evidence="19">
        <text>dodecanoate + NADH + 2 H(+) = dodecanal + NAD(+) + H2O</text>
        <dbReference type="Rhea" id="RHEA:44168"/>
        <dbReference type="ChEBI" id="CHEBI:15377"/>
        <dbReference type="ChEBI" id="CHEBI:15378"/>
        <dbReference type="ChEBI" id="CHEBI:18262"/>
        <dbReference type="ChEBI" id="CHEBI:27836"/>
        <dbReference type="ChEBI" id="CHEBI:57540"/>
        <dbReference type="ChEBI" id="CHEBI:57945"/>
    </reaction>
</comment>
<evidence type="ECO:0000256" key="14">
    <source>
        <dbReference type="ARBA" id="ARBA00042336"/>
    </source>
</evidence>
<comment type="similarity">
    <text evidence="3">Belongs to the aldehyde dehydrogenase family.</text>
</comment>
<comment type="catalytic activity">
    <reaction evidence="20">
        <text>22-oxodocosanoate + NAD(+) + H2O = docosanedioate + NADH + 2 H(+)</text>
        <dbReference type="Rhea" id="RHEA:39015"/>
        <dbReference type="ChEBI" id="CHEBI:15377"/>
        <dbReference type="ChEBI" id="CHEBI:15378"/>
        <dbReference type="ChEBI" id="CHEBI:57540"/>
        <dbReference type="ChEBI" id="CHEBI:57945"/>
        <dbReference type="ChEBI" id="CHEBI:76298"/>
        <dbReference type="ChEBI" id="CHEBI:76299"/>
    </reaction>
</comment>
<evidence type="ECO:0000313" key="28">
    <source>
        <dbReference type="Ensembl" id="ENSSRHP00000042399.1"/>
    </source>
</evidence>
<evidence type="ECO:0000256" key="6">
    <source>
        <dbReference type="ARBA" id="ARBA00022832"/>
    </source>
</evidence>
<feature type="signal peptide" evidence="26">
    <location>
        <begin position="1"/>
        <end position="23"/>
    </location>
</feature>
<dbReference type="Proteomes" id="UP000472270">
    <property type="component" value="Unassembled WGS sequence"/>
</dbReference>
<sequence length="84" mass="9281">MDELNVNILLFNIKLTILTVSSADEAIKFINQREKPLALYIFSSDNKLIKRLIAETSSGGVLANDCLMHFSVTSLPFGGVGEFF</sequence>
<evidence type="ECO:0000256" key="15">
    <source>
        <dbReference type="ARBA" id="ARBA00047498"/>
    </source>
</evidence>
<comment type="catalytic activity">
    <reaction evidence="17">
        <text>(2E,6E)-farnesal + NAD(+) + H2O = (2E,6E)-farnesoate + NADH + 2 H(+)</text>
        <dbReference type="Rhea" id="RHEA:24216"/>
        <dbReference type="ChEBI" id="CHEBI:15377"/>
        <dbReference type="ChEBI" id="CHEBI:15378"/>
        <dbReference type="ChEBI" id="CHEBI:15894"/>
        <dbReference type="ChEBI" id="CHEBI:57540"/>
        <dbReference type="ChEBI" id="CHEBI:57945"/>
        <dbReference type="ChEBI" id="CHEBI:83276"/>
        <dbReference type="EC" id="1.2.1.94"/>
    </reaction>
</comment>
<evidence type="ECO:0000256" key="16">
    <source>
        <dbReference type="ARBA" id="ARBA00047531"/>
    </source>
</evidence>
<evidence type="ECO:0000259" key="27">
    <source>
        <dbReference type="Pfam" id="PF00171"/>
    </source>
</evidence>
<evidence type="ECO:0000256" key="13">
    <source>
        <dbReference type="ARBA" id="ARBA00039622"/>
    </source>
</evidence>
<dbReference type="GO" id="GO:0006631">
    <property type="term" value="P:fatty acid metabolic process"/>
    <property type="evidence" value="ECO:0007669"/>
    <property type="project" value="UniProtKB-KW"/>
</dbReference>
<keyword evidence="4" id="KW-0812">Transmembrane</keyword>
<evidence type="ECO:0000256" key="2">
    <source>
        <dbReference type="ARBA" id="ARBA00004524"/>
    </source>
</evidence>